<evidence type="ECO:0000256" key="7">
    <source>
        <dbReference type="SAM" id="MobiDB-lite"/>
    </source>
</evidence>
<feature type="DNA-binding region" description="Homeobox" evidence="5">
    <location>
        <begin position="234"/>
        <end position="293"/>
    </location>
</feature>
<dbReference type="PANTHER" id="PTHR45664">
    <property type="entry name" value="PROTEIN ZERKNUELLT 1-RELATED"/>
    <property type="match status" value="1"/>
</dbReference>
<dbReference type="GO" id="GO:0005634">
    <property type="term" value="C:nucleus"/>
    <property type="evidence" value="ECO:0007669"/>
    <property type="project" value="UniProtKB-SubCell"/>
</dbReference>
<evidence type="ECO:0000313" key="10">
    <source>
        <dbReference type="Proteomes" id="UP001219518"/>
    </source>
</evidence>
<keyword evidence="4 5" id="KW-0539">Nucleus</keyword>
<evidence type="ECO:0000256" key="2">
    <source>
        <dbReference type="ARBA" id="ARBA00023125"/>
    </source>
</evidence>
<reference evidence="9" key="1">
    <citation type="submission" date="2021-07" db="EMBL/GenBank/DDBJ databases">
        <authorList>
            <person name="Catto M.A."/>
            <person name="Jacobson A."/>
            <person name="Kennedy G."/>
            <person name="Labadie P."/>
            <person name="Hunt B.G."/>
            <person name="Srinivasan R."/>
        </authorList>
    </citation>
    <scope>NUCLEOTIDE SEQUENCE</scope>
    <source>
        <strain evidence="9">PL_HMW_Pooled</strain>
        <tissue evidence="9">Head</tissue>
    </source>
</reference>
<feature type="region of interest" description="Disordered" evidence="7">
    <location>
        <begin position="26"/>
        <end position="94"/>
    </location>
</feature>
<dbReference type="GO" id="GO:0048513">
    <property type="term" value="P:animal organ development"/>
    <property type="evidence" value="ECO:0007669"/>
    <property type="project" value="UniProtKB-ARBA"/>
</dbReference>
<dbReference type="SMART" id="SM00389">
    <property type="entry name" value="HOX"/>
    <property type="match status" value="1"/>
</dbReference>
<dbReference type="InterPro" id="IPR020479">
    <property type="entry name" value="HD_metazoa"/>
</dbReference>
<keyword evidence="2 5" id="KW-0238">DNA-binding</keyword>
<keyword evidence="3 5" id="KW-0371">Homeobox</keyword>
<sequence length="455" mass="48107">MADALTGRPEHQEDLSPLVASFVFSFDTGRPGGPPGPGRQDAVGAAGGPTTTTTTPTSSSSYLSVFDLDSQRHDDGDAAGRYLDGDDPAAPPHQDDDMLLKHYLMCLDRGAAPAALDWARGCYESPAGHDYQPPPPPTAPAAYPDYTVVSTTTECAAPERYKPWHHQDDLVDEDGDVVSSSVGVGHPATPATFTGMTAAERTAADSALDAVAASSAASSSATSSSSSSSPAAASKRARTAYTSAQLVELEKEFHFNRYLCRPRRIEMAALLSLTERQIKIWFQNRRMKFKKEQRGRAAGEQEPVAGKQAPAKSVSPAASVASNRSASPTATSPPPLQPAPLRRHSSAHVGSTLQYFAVEPPPPPQQQHHVLYRHHHLADAYPVYDAGDVYRVGVDAEYLGGVGLDLASVQDGRDSSSDWEADSSAVALVPWATSPAFSSGDLCSRPAAPSVADDC</sequence>
<evidence type="ECO:0000256" key="1">
    <source>
        <dbReference type="ARBA" id="ARBA00004123"/>
    </source>
</evidence>
<evidence type="ECO:0000256" key="3">
    <source>
        <dbReference type="ARBA" id="ARBA00023155"/>
    </source>
</evidence>
<dbReference type="FunFam" id="1.10.10.60:FF:000176">
    <property type="entry name" value="pancreas/duodenum homeobox protein 1"/>
    <property type="match status" value="1"/>
</dbReference>
<evidence type="ECO:0000259" key="8">
    <source>
        <dbReference type="PROSITE" id="PS50071"/>
    </source>
</evidence>
<name>A0AAE1L557_9NEOP</name>
<dbReference type="Pfam" id="PF00046">
    <property type="entry name" value="Homeodomain"/>
    <property type="match status" value="1"/>
</dbReference>
<dbReference type="Proteomes" id="UP001219518">
    <property type="component" value="Unassembled WGS sequence"/>
</dbReference>
<dbReference type="GO" id="GO:0000978">
    <property type="term" value="F:RNA polymerase II cis-regulatory region sequence-specific DNA binding"/>
    <property type="evidence" value="ECO:0007669"/>
    <property type="project" value="TreeGrafter"/>
</dbReference>
<comment type="caution">
    <text evidence="9">The sequence shown here is derived from an EMBL/GenBank/DDBJ whole genome shotgun (WGS) entry which is preliminary data.</text>
</comment>
<dbReference type="InterPro" id="IPR017970">
    <property type="entry name" value="Homeobox_CS"/>
</dbReference>
<evidence type="ECO:0000256" key="5">
    <source>
        <dbReference type="PROSITE-ProRule" id="PRU00108"/>
    </source>
</evidence>
<comment type="subcellular location">
    <subcellularLocation>
        <location evidence="1 5 6">Nucleus</location>
    </subcellularLocation>
</comment>
<feature type="compositionally biased region" description="Low complexity" evidence="7">
    <location>
        <begin position="49"/>
        <end position="61"/>
    </location>
</feature>
<dbReference type="PANTHER" id="PTHR45664:SF12">
    <property type="entry name" value="PANCREAS_DUODENUM HOMEOBOX PROTEIN 1"/>
    <property type="match status" value="1"/>
</dbReference>
<dbReference type="InterPro" id="IPR009057">
    <property type="entry name" value="Homeodomain-like_sf"/>
</dbReference>
<evidence type="ECO:0000256" key="4">
    <source>
        <dbReference type="ARBA" id="ARBA00023242"/>
    </source>
</evidence>
<feature type="compositionally biased region" description="Low complexity" evidence="7">
    <location>
        <begin position="309"/>
        <end position="330"/>
    </location>
</feature>
<feature type="domain" description="Homeobox" evidence="8">
    <location>
        <begin position="232"/>
        <end position="292"/>
    </location>
</feature>
<dbReference type="PROSITE" id="PS00027">
    <property type="entry name" value="HOMEOBOX_1"/>
    <property type="match status" value="1"/>
</dbReference>
<feature type="region of interest" description="Disordered" evidence="7">
    <location>
        <begin position="435"/>
        <end position="455"/>
    </location>
</feature>
<feature type="compositionally biased region" description="Basic and acidic residues" evidence="7">
    <location>
        <begin position="69"/>
        <end position="78"/>
    </location>
</feature>
<dbReference type="SUPFAM" id="SSF46689">
    <property type="entry name" value="Homeodomain-like"/>
    <property type="match status" value="1"/>
</dbReference>
<organism evidence="9 10">
    <name type="scientific">Frankliniella fusca</name>
    <dbReference type="NCBI Taxonomy" id="407009"/>
    <lineage>
        <taxon>Eukaryota</taxon>
        <taxon>Metazoa</taxon>
        <taxon>Ecdysozoa</taxon>
        <taxon>Arthropoda</taxon>
        <taxon>Hexapoda</taxon>
        <taxon>Insecta</taxon>
        <taxon>Pterygota</taxon>
        <taxon>Neoptera</taxon>
        <taxon>Paraneoptera</taxon>
        <taxon>Thysanoptera</taxon>
        <taxon>Terebrantia</taxon>
        <taxon>Thripoidea</taxon>
        <taxon>Thripidae</taxon>
        <taxon>Frankliniella</taxon>
    </lineage>
</organism>
<evidence type="ECO:0000256" key="6">
    <source>
        <dbReference type="RuleBase" id="RU000682"/>
    </source>
</evidence>
<reference evidence="9" key="2">
    <citation type="journal article" date="2023" name="BMC Genomics">
        <title>Pest status, molecular evolution, and epigenetic factors derived from the genome assembly of Frankliniella fusca, a thysanopteran phytovirus vector.</title>
        <authorList>
            <person name="Catto M.A."/>
            <person name="Labadie P.E."/>
            <person name="Jacobson A.L."/>
            <person name="Kennedy G.G."/>
            <person name="Srinivasan R."/>
            <person name="Hunt B.G."/>
        </authorList>
    </citation>
    <scope>NUCLEOTIDE SEQUENCE</scope>
    <source>
        <strain evidence="9">PL_HMW_Pooled</strain>
    </source>
</reference>
<protein>
    <submittedName>
        <fullName evidence="9">Homeobox protein Hox-A3</fullName>
    </submittedName>
</protein>
<dbReference type="Gene3D" id="1.10.10.60">
    <property type="entry name" value="Homeodomain-like"/>
    <property type="match status" value="1"/>
</dbReference>
<evidence type="ECO:0000313" key="9">
    <source>
        <dbReference type="EMBL" id="KAK3907491.1"/>
    </source>
</evidence>
<dbReference type="GO" id="GO:0045944">
    <property type="term" value="P:positive regulation of transcription by RNA polymerase II"/>
    <property type="evidence" value="ECO:0007669"/>
    <property type="project" value="UniProtKB-ARBA"/>
</dbReference>
<proteinExistence type="predicted"/>
<dbReference type="AlphaFoldDB" id="A0AAE1L557"/>
<gene>
    <name evidence="9" type="ORF">KUF71_002990</name>
</gene>
<dbReference type="CDD" id="cd00086">
    <property type="entry name" value="homeodomain"/>
    <property type="match status" value="1"/>
</dbReference>
<accession>A0AAE1L557</accession>
<dbReference type="PRINTS" id="PR00024">
    <property type="entry name" value="HOMEOBOX"/>
</dbReference>
<dbReference type="GO" id="GO:0000981">
    <property type="term" value="F:DNA-binding transcription factor activity, RNA polymerase II-specific"/>
    <property type="evidence" value="ECO:0007669"/>
    <property type="project" value="InterPro"/>
</dbReference>
<keyword evidence="10" id="KW-1185">Reference proteome</keyword>
<dbReference type="EMBL" id="JAHWGI010000011">
    <property type="protein sequence ID" value="KAK3907491.1"/>
    <property type="molecule type" value="Genomic_DNA"/>
</dbReference>
<dbReference type="InterPro" id="IPR001356">
    <property type="entry name" value="HD"/>
</dbReference>
<dbReference type="PROSITE" id="PS50071">
    <property type="entry name" value="HOMEOBOX_2"/>
    <property type="match status" value="1"/>
</dbReference>
<feature type="region of interest" description="Disordered" evidence="7">
    <location>
        <begin position="292"/>
        <end position="344"/>
    </location>
</feature>